<keyword evidence="2" id="KW-1185">Reference proteome</keyword>
<dbReference type="GO" id="GO:0005634">
    <property type="term" value="C:nucleus"/>
    <property type="evidence" value="ECO:0007669"/>
    <property type="project" value="TreeGrafter"/>
</dbReference>
<dbReference type="SUPFAM" id="SSF52047">
    <property type="entry name" value="RNI-like"/>
    <property type="match status" value="1"/>
</dbReference>
<dbReference type="Pfam" id="PF13516">
    <property type="entry name" value="LRR_6"/>
    <property type="match status" value="3"/>
</dbReference>
<dbReference type="PANTHER" id="PTHR24113:SF15">
    <property type="entry name" value="NACHT DOMAIN-CONTAINING PROTEIN"/>
    <property type="match status" value="1"/>
</dbReference>
<dbReference type="PANTHER" id="PTHR24113">
    <property type="entry name" value="RAN GTPASE-ACTIVATING PROTEIN 1"/>
    <property type="match status" value="1"/>
</dbReference>
<dbReference type="GO" id="GO:0048471">
    <property type="term" value="C:perinuclear region of cytoplasm"/>
    <property type="evidence" value="ECO:0007669"/>
    <property type="project" value="TreeGrafter"/>
</dbReference>
<gene>
    <name evidence="1" type="ORF">CONCODRAFT_80657</name>
</gene>
<dbReference type="STRING" id="796925.A0A137NT10"/>
<dbReference type="SMART" id="SM00368">
    <property type="entry name" value="LRR_RI"/>
    <property type="match status" value="6"/>
</dbReference>
<sequence>MNTLNILDPQATMNLLPSPPTGERIIAMYLRNYSIFDLVKSGDLDALTLEDLHNLAIHLRHLKTFQPLKTLSFRGYINTRLAKLLNYLLTERIFGVEVLDLNRCSFAKDTIKLIFSNLGSVQNINTIKLSRTSIKDKELVLISQALFNYTQITTKGLLYLFKVLNSKKVANLSLVGNQLGKELGDQLQKFLYSNRFLTKLDISINRVGGTGIDRIGTGLIFNNNLTHLNLVQNSLNDQACHRLASCLEHNTGVTHLNLSYNVIGSEGLESIANMLKMNTNIKYIDLQHCGLNTDCGRSLGSVLRVNRTLRGMDISKNRLGNDGIWFLADGLQVNQSLYTLDIEQNQISNEGFLRLIGSIKFHPSLQNLNVKGLASLLSPSNQDLLVDAIEHNTNLKSLGIDYNFTNWELIYGRICKQFTKNFTTDHFTIKATETALYYTRCLFLTKSPKSRKLEPVLPNELLFEILKQFDPHSKLNSDCWRKIVKFGLDKGTIGSSKEYYLSQILDDKKMSAYKFGEESRDDY</sequence>
<dbReference type="EMBL" id="KQ964801">
    <property type="protein sequence ID" value="KXN65881.1"/>
    <property type="molecule type" value="Genomic_DNA"/>
</dbReference>
<dbReference type="InterPro" id="IPR001611">
    <property type="entry name" value="Leu-rich_rpt"/>
</dbReference>
<accession>A0A137NT10</accession>
<evidence type="ECO:0000313" key="2">
    <source>
        <dbReference type="Proteomes" id="UP000070444"/>
    </source>
</evidence>
<dbReference type="Gene3D" id="3.80.10.10">
    <property type="entry name" value="Ribonuclease Inhibitor"/>
    <property type="match status" value="2"/>
</dbReference>
<dbReference type="GO" id="GO:0005096">
    <property type="term" value="F:GTPase activator activity"/>
    <property type="evidence" value="ECO:0007669"/>
    <property type="project" value="InterPro"/>
</dbReference>
<protein>
    <submittedName>
        <fullName evidence="1">RNI-like protein</fullName>
    </submittedName>
</protein>
<evidence type="ECO:0000313" key="1">
    <source>
        <dbReference type="EMBL" id="KXN65881.1"/>
    </source>
</evidence>
<dbReference type="InterPro" id="IPR027038">
    <property type="entry name" value="RanGap"/>
</dbReference>
<organism evidence="1 2">
    <name type="scientific">Conidiobolus coronatus (strain ATCC 28846 / CBS 209.66 / NRRL 28638)</name>
    <name type="common">Delacroixia coronata</name>
    <dbReference type="NCBI Taxonomy" id="796925"/>
    <lineage>
        <taxon>Eukaryota</taxon>
        <taxon>Fungi</taxon>
        <taxon>Fungi incertae sedis</taxon>
        <taxon>Zoopagomycota</taxon>
        <taxon>Entomophthoromycotina</taxon>
        <taxon>Entomophthoromycetes</taxon>
        <taxon>Entomophthorales</taxon>
        <taxon>Ancylistaceae</taxon>
        <taxon>Conidiobolus</taxon>
    </lineage>
</organism>
<dbReference type="InterPro" id="IPR032675">
    <property type="entry name" value="LRR_dom_sf"/>
</dbReference>
<proteinExistence type="predicted"/>
<dbReference type="Proteomes" id="UP000070444">
    <property type="component" value="Unassembled WGS sequence"/>
</dbReference>
<dbReference type="GO" id="GO:0006913">
    <property type="term" value="P:nucleocytoplasmic transport"/>
    <property type="evidence" value="ECO:0007669"/>
    <property type="project" value="TreeGrafter"/>
</dbReference>
<dbReference type="OrthoDB" id="333024at2759"/>
<dbReference type="GO" id="GO:0031267">
    <property type="term" value="F:small GTPase binding"/>
    <property type="evidence" value="ECO:0007669"/>
    <property type="project" value="TreeGrafter"/>
</dbReference>
<dbReference type="AlphaFoldDB" id="A0A137NT10"/>
<reference evidence="1 2" key="1">
    <citation type="journal article" date="2015" name="Genome Biol. Evol.">
        <title>Phylogenomic analyses indicate that early fungi evolved digesting cell walls of algal ancestors of land plants.</title>
        <authorList>
            <person name="Chang Y."/>
            <person name="Wang S."/>
            <person name="Sekimoto S."/>
            <person name="Aerts A.L."/>
            <person name="Choi C."/>
            <person name="Clum A."/>
            <person name="LaButti K.M."/>
            <person name="Lindquist E.A."/>
            <person name="Yee Ngan C."/>
            <person name="Ohm R.A."/>
            <person name="Salamov A.A."/>
            <person name="Grigoriev I.V."/>
            <person name="Spatafora J.W."/>
            <person name="Berbee M.L."/>
        </authorList>
    </citation>
    <scope>NUCLEOTIDE SEQUENCE [LARGE SCALE GENOMIC DNA]</scope>
    <source>
        <strain evidence="1 2">NRRL 28638</strain>
    </source>
</reference>
<name>A0A137NT10_CONC2</name>
<dbReference type="GO" id="GO:0005829">
    <property type="term" value="C:cytosol"/>
    <property type="evidence" value="ECO:0007669"/>
    <property type="project" value="TreeGrafter"/>
</dbReference>